<evidence type="ECO:0000313" key="1">
    <source>
        <dbReference type="EMBL" id="OSN02519.1"/>
    </source>
</evidence>
<accession>A0A1X3RL98</accession>
<sequence>MKEFNGGDDDYRSWIELSLQDNLRPSYSFRTEPGAMLGGSPYANSCNESDAKFKLRVSHFLAEDIENELDPSYDRVGSYTYLDSIDELMKQLSKYGVELKDFIDINKVDDYPL</sequence>
<dbReference type="OrthoDB" id="6638322at2"/>
<dbReference type="AlphaFoldDB" id="A0A1X3RL98"/>
<dbReference type="EMBL" id="LUTP01000086">
    <property type="protein sequence ID" value="OSN02519.1"/>
    <property type="molecule type" value="Genomic_DNA"/>
</dbReference>
<evidence type="ECO:0000313" key="2">
    <source>
        <dbReference type="Proteomes" id="UP000194020"/>
    </source>
</evidence>
<reference evidence="1 2" key="1">
    <citation type="submission" date="2016-02" db="EMBL/GenBank/DDBJ databases">
        <title>Species-wide whole genome sequencing reveals diversity, host range in Lonsdalea quercina.</title>
        <authorList>
            <person name="Li Y."/>
        </authorList>
    </citation>
    <scope>NUCLEOTIDE SEQUENCE [LARGE SCALE GENOMIC DNA]</scope>
    <source>
        <strain evidence="1 2">LMG 26264</strain>
    </source>
</reference>
<comment type="caution">
    <text evidence="1">The sequence shown here is derived from an EMBL/GenBank/DDBJ whole genome shotgun (WGS) entry which is preliminary data.</text>
</comment>
<dbReference type="Proteomes" id="UP000194020">
    <property type="component" value="Unassembled WGS sequence"/>
</dbReference>
<organism evidence="1 2">
    <name type="scientific">Lonsdalea iberica</name>
    <dbReference type="NCBI Taxonomy" id="1082703"/>
    <lineage>
        <taxon>Bacteria</taxon>
        <taxon>Pseudomonadati</taxon>
        <taxon>Pseudomonadota</taxon>
        <taxon>Gammaproteobacteria</taxon>
        <taxon>Enterobacterales</taxon>
        <taxon>Pectobacteriaceae</taxon>
        <taxon>Lonsdalea</taxon>
    </lineage>
</organism>
<gene>
    <name evidence="1" type="ORF">AU511_16285</name>
</gene>
<protein>
    <submittedName>
        <fullName evidence="1">Uncharacterized protein</fullName>
    </submittedName>
</protein>
<proteinExistence type="predicted"/>
<name>A0A1X3RL98_9GAMM</name>